<evidence type="ECO:0000256" key="3">
    <source>
        <dbReference type="ARBA" id="ARBA00022840"/>
    </source>
</evidence>
<dbReference type="PANTHER" id="PTHR42788:SF13">
    <property type="entry name" value="ALIPHATIC SULFONATES IMPORT ATP-BINDING PROTEIN SSUB"/>
    <property type="match status" value="1"/>
</dbReference>
<dbReference type="EMBL" id="AP022871">
    <property type="protein sequence ID" value="BCB84526.1"/>
    <property type="molecule type" value="Genomic_DNA"/>
</dbReference>
<keyword evidence="3 5" id="KW-0067">ATP-binding</keyword>
<name>A0A6F8YEJ6_9ACTN</name>
<dbReference type="RefSeq" id="WP_173155731.1">
    <property type="nucleotide sequence ID" value="NZ_AP022871.1"/>
</dbReference>
<dbReference type="SUPFAM" id="SSF52540">
    <property type="entry name" value="P-loop containing nucleoside triphosphate hydrolases"/>
    <property type="match status" value="1"/>
</dbReference>
<feature type="domain" description="ABC transporter" evidence="4">
    <location>
        <begin position="2"/>
        <end position="241"/>
    </location>
</feature>
<organism evidence="5 6">
    <name type="scientific">Phytohabitans suffuscus</name>
    <dbReference type="NCBI Taxonomy" id="624315"/>
    <lineage>
        <taxon>Bacteria</taxon>
        <taxon>Bacillati</taxon>
        <taxon>Actinomycetota</taxon>
        <taxon>Actinomycetes</taxon>
        <taxon>Micromonosporales</taxon>
        <taxon>Micromonosporaceae</taxon>
    </lineage>
</organism>
<keyword evidence="6" id="KW-1185">Reference proteome</keyword>
<accession>A0A6F8YEJ6</accession>
<keyword evidence="1" id="KW-0813">Transport</keyword>
<dbReference type="PANTHER" id="PTHR42788">
    <property type="entry name" value="TAURINE IMPORT ATP-BINDING PROTEIN-RELATED"/>
    <property type="match status" value="1"/>
</dbReference>
<dbReference type="Gene3D" id="3.40.50.300">
    <property type="entry name" value="P-loop containing nucleotide triphosphate hydrolases"/>
    <property type="match status" value="1"/>
</dbReference>
<dbReference type="InterPro" id="IPR050166">
    <property type="entry name" value="ABC_transporter_ATP-bind"/>
</dbReference>
<dbReference type="InterPro" id="IPR003593">
    <property type="entry name" value="AAA+_ATPase"/>
</dbReference>
<evidence type="ECO:0000259" key="4">
    <source>
        <dbReference type="PROSITE" id="PS50893"/>
    </source>
</evidence>
<evidence type="ECO:0000313" key="5">
    <source>
        <dbReference type="EMBL" id="BCB84526.1"/>
    </source>
</evidence>
<evidence type="ECO:0000256" key="2">
    <source>
        <dbReference type="ARBA" id="ARBA00022741"/>
    </source>
</evidence>
<keyword evidence="2" id="KW-0547">Nucleotide-binding</keyword>
<dbReference type="InterPro" id="IPR027417">
    <property type="entry name" value="P-loop_NTPase"/>
</dbReference>
<dbReference type="InterPro" id="IPR003439">
    <property type="entry name" value="ABC_transporter-like_ATP-bd"/>
</dbReference>
<dbReference type="KEGG" id="psuu:Psuf_018390"/>
<dbReference type="AlphaFoldDB" id="A0A6F8YEJ6"/>
<dbReference type="Proteomes" id="UP000503011">
    <property type="component" value="Chromosome"/>
</dbReference>
<proteinExistence type="predicted"/>
<reference evidence="5 6" key="1">
    <citation type="submission" date="2020-03" db="EMBL/GenBank/DDBJ databases">
        <title>Whole genome shotgun sequence of Phytohabitans suffuscus NBRC 105367.</title>
        <authorList>
            <person name="Komaki H."/>
            <person name="Tamura T."/>
        </authorList>
    </citation>
    <scope>NUCLEOTIDE SEQUENCE [LARGE SCALE GENOMIC DNA]</scope>
    <source>
        <strain evidence="5 6">NBRC 105367</strain>
    </source>
</reference>
<dbReference type="GO" id="GO:0005524">
    <property type="term" value="F:ATP binding"/>
    <property type="evidence" value="ECO:0007669"/>
    <property type="project" value="UniProtKB-KW"/>
</dbReference>
<protein>
    <submittedName>
        <fullName evidence="5">ATP-binding protein</fullName>
    </submittedName>
</protein>
<evidence type="ECO:0000256" key="1">
    <source>
        <dbReference type="ARBA" id="ARBA00022448"/>
    </source>
</evidence>
<dbReference type="SMART" id="SM00382">
    <property type="entry name" value="AAA"/>
    <property type="match status" value="1"/>
</dbReference>
<dbReference type="InterPro" id="IPR017871">
    <property type="entry name" value="ABC_transporter-like_CS"/>
</dbReference>
<dbReference type="GO" id="GO:0016887">
    <property type="term" value="F:ATP hydrolysis activity"/>
    <property type="evidence" value="ECO:0007669"/>
    <property type="project" value="InterPro"/>
</dbReference>
<dbReference type="CDD" id="cd03293">
    <property type="entry name" value="ABC_NrtD_SsuB_transporters"/>
    <property type="match status" value="1"/>
</dbReference>
<evidence type="ECO:0000313" key="6">
    <source>
        <dbReference type="Proteomes" id="UP000503011"/>
    </source>
</evidence>
<reference evidence="5 6" key="2">
    <citation type="submission" date="2020-03" db="EMBL/GenBank/DDBJ databases">
        <authorList>
            <person name="Ichikawa N."/>
            <person name="Kimura A."/>
            <person name="Kitahashi Y."/>
            <person name="Uohara A."/>
        </authorList>
    </citation>
    <scope>NUCLEOTIDE SEQUENCE [LARGE SCALE GENOMIC DNA]</scope>
    <source>
        <strain evidence="5 6">NBRC 105367</strain>
    </source>
</reference>
<sequence>MLKVDRLSKVWDTNRRSGQEPAPNAQALRDVSFEVRAGELVSIIGPSGCGKSTLLEIVAGLQNASSGSVFVDGQAVTGPHRDVGMVFQEDATLPWLTAQRNVEFGLEFSGVRDRRERADRARRTLDQVGLAGFEQHYPSQLSGGMRQRVNIARVLAAIPKVVLLDEPFGALDEQTRLVVGDELISIWERSKATILLVTHSLNEAAMLSDRIVVMSGTPGTVKAIIDNPLTRPRSSDQIGSPEFSQVTGQMWSLLEVAGRGASR</sequence>
<dbReference type="PROSITE" id="PS50893">
    <property type="entry name" value="ABC_TRANSPORTER_2"/>
    <property type="match status" value="1"/>
</dbReference>
<gene>
    <name evidence="5" type="ORF">Psuf_018390</name>
</gene>
<dbReference type="Pfam" id="PF00005">
    <property type="entry name" value="ABC_tran"/>
    <property type="match status" value="1"/>
</dbReference>
<dbReference type="PROSITE" id="PS00211">
    <property type="entry name" value="ABC_TRANSPORTER_1"/>
    <property type="match status" value="1"/>
</dbReference>